<feature type="domain" description="Radical SAM core" evidence="9">
    <location>
        <begin position="29"/>
        <end position="235"/>
    </location>
</feature>
<evidence type="ECO:0000256" key="2">
    <source>
        <dbReference type="ARBA" id="ARBA00022691"/>
    </source>
</evidence>
<evidence type="ECO:0000256" key="3">
    <source>
        <dbReference type="ARBA" id="ARBA00022723"/>
    </source>
</evidence>
<feature type="binding site" evidence="8">
    <location>
        <position position="51"/>
    </location>
    <ligand>
        <name>Mg(2+)</name>
        <dbReference type="ChEBI" id="CHEBI:18420"/>
    </ligand>
</feature>
<evidence type="ECO:0000256" key="1">
    <source>
        <dbReference type="ARBA" id="ARBA00022485"/>
    </source>
</evidence>
<evidence type="ECO:0000256" key="7">
    <source>
        <dbReference type="ARBA" id="ARBA00023239"/>
    </source>
</evidence>
<dbReference type="PROSITE" id="PS51918">
    <property type="entry name" value="RADICAL_SAM"/>
    <property type="match status" value="1"/>
</dbReference>
<evidence type="ECO:0000313" key="11">
    <source>
        <dbReference type="Proteomes" id="UP000824139"/>
    </source>
</evidence>
<dbReference type="Pfam" id="PF04055">
    <property type="entry name" value="Radical_SAM"/>
    <property type="match status" value="1"/>
</dbReference>
<accession>A0A9D1FX11</accession>
<proteinExistence type="inferred from homology"/>
<comment type="pathway">
    <text evidence="8">Purine metabolism; 7-cyano-7-deazaguanine biosynthesis.</text>
</comment>
<comment type="caution">
    <text evidence="10">The sequence shown here is derived from an EMBL/GenBank/DDBJ whole genome shotgun (WGS) entry which is preliminary data.</text>
</comment>
<organism evidence="10 11">
    <name type="scientific">Candidatus Scatenecus faecavium</name>
    <dbReference type="NCBI Taxonomy" id="2840915"/>
    <lineage>
        <taxon>Bacteria</taxon>
        <taxon>Candidatus Scatenecus</taxon>
    </lineage>
</organism>
<feature type="binding site" evidence="8">
    <location>
        <position position="49"/>
    </location>
    <ligand>
        <name>[4Fe-4S] cluster</name>
        <dbReference type="ChEBI" id="CHEBI:49883"/>
        <note>4Fe-4S-S-AdoMet</note>
    </ligand>
</feature>
<reference evidence="10" key="2">
    <citation type="journal article" date="2021" name="PeerJ">
        <title>Extensive microbial diversity within the chicken gut microbiome revealed by metagenomics and culture.</title>
        <authorList>
            <person name="Gilroy R."/>
            <person name="Ravi A."/>
            <person name="Getino M."/>
            <person name="Pursley I."/>
            <person name="Horton D.L."/>
            <person name="Alikhan N.F."/>
            <person name="Baker D."/>
            <person name="Gharbi K."/>
            <person name="Hall N."/>
            <person name="Watson M."/>
            <person name="Adriaenssens E.M."/>
            <person name="Foster-Nyarko E."/>
            <person name="Jarju S."/>
            <person name="Secka A."/>
            <person name="Antonio M."/>
            <person name="Oren A."/>
            <person name="Chaudhuri R.R."/>
            <person name="La Ragione R."/>
            <person name="Hildebrand F."/>
            <person name="Pallen M.J."/>
        </authorList>
    </citation>
    <scope>NUCLEOTIDE SEQUENCE</scope>
    <source>
        <strain evidence="10">CHK152-2994</strain>
    </source>
</reference>
<feature type="binding site" evidence="8">
    <location>
        <position position="83"/>
    </location>
    <ligand>
        <name>substrate</name>
    </ligand>
</feature>
<dbReference type="Proteomes" id="UP000824139">
    <property type="component" value="Unassembled WGS sequence"/>
</dbReference>
<dbReference type="PIRSF" id="PIRSF000370">
    <property type="entry name" value="QueE"/>
    <property type="match status" value="1"/>
</dbReference>
<dbReference type="Gene3D" id="3.20.20.70">
    <property type="entry name" value="Aldolase class I"/>
    <property type="match status" value="1"/>
</dbReference>
<dbReference type="SFLD" id="SFLDS00029">
    <property type="entry name" value="Radical_SAM"/>
    <property type="match status" value="1"/>
</dbReference>
<keyword evidence="2 8" id="KW-0949">S-adenosyl-L-methionine</keyword>
<keyword evidence="4 8" id="KW-0460">Magnesium</keyword>
<dbReference type="InterPro" id="IPR024924">
    <property type="entry name" value="7-CO-7-deazaguanine_synth-like"/>
</dbReference>
<reference evidence="10" key="1">
    <citation type="submission" date="2020-10" db="EMBL/GenBank/DDBJ databases">
        <authorList>
            <person name="Gilroy R."/>
        </authorList>
    </citation>
    <scope>NUCLEOTIDE SEQUENCE</scope>
    <source>
        <strain evidence="10">CHK152-2994</strain>
    </source>
</reference>
<dbReference type="InterPro" id="IPR013785">
    <property type="entry name" value="Aldolase_TIM"/>
</dbReference>
<feature type="binding site" evidence="8">
    <location>
        <position position="46"/>
    </location>
    <ligand>
        <name>[4Fe-4S] cluster</name>
        <dbReference type="ChEBI" id="CHEBI:49883"/>
        <note>4Fe-4S-S-AdoMet</note>
    </ligand>
</feature>
<dbReference type="GO" id="GO:0016840">
    <property type="term" value="F:carbon-nitrogen lyase activity"/>
    <property type="evidence" value="ECO:0007669"/>
    <property type="project" value="UniProtKB-UniRule"/>
</dbReference>
<protein>
    <recommendedName>
        <fullName evidence="8">7-carboxy-7-deazaguanine synthase</fullName>
        <shortName evidence="8">CDG synthase</shortName>
        <ecNumber evidence="8">4.3.99.3</ecNumber>
    </recommendedName>
    <alternativeName>
        <fullName evidence="8">Queuosine biosynthesis protein QueE</fullName>
    </alternativeName>
</protein>
<feature type="binding site" evidence="8">
    <location>
        <begin position="48"/>
        <end position="50"/>
    </location>
    <ligand>
        <name>S-adenosyl-L-methionine</name>
        <dbReference type="ChEBI" id="CHEBI:59789"/>
    </ligand>
</feature>
<sequence>MINEENLTTTGDTARIKEVFASIQGEGPYIGAKQLFIRFCDCNLRCHYCDTDFTGDSEEYTPEGLLEVIKQFDLNTIYSVSLTGGEPLLSVDFLEKFLPILKEHHLKIYLETNATLPDELKRIIDYIDVVAADIKLESATGMVKSFEAHDKFFEVCKGKECFAKIVFDDNITDEEIENCVEIAKKYQILLILQPKMEEEAMSITSVFAVTVLDKFLKKYNKVRLIPQVHKFLSVR</sequence>
<feature type="binding site" evidence="8">
    <location>
        <position position="42"/>
    </location>
    <ligand>
        <name>[4Fe-4S] cluster</name>
        <dbReference type="ChEBI" id="CHEBI:49883"/>
        <note>4Fe-4S-S-AdoMet</note>
    </ligand>
</feature>
<comment type="function">
    <text evidence="8">Catalyzes the complex heterocyclic radical-mediated conversion of 6-carboxy-5,6,7,8-tetrahydropterin (CPH4) to 7-carboxy-7-deazaguanine (CDG), a step common to the biosynthetic pathways of all 7-deazapurine-containing compounds.</text>
</comment>
<dbReference type="GO" id="GO:0000287">
    <property type="term" value="F:magnesium ion binding"/>
    <property type="evidence" value="ECO:0007669"/>
    <property type="project" value="UniProtKB-UniRule"/>
</dbReference>
<evidence type="ECO:0000259" key="9">
    <source>
        <dbReference type="PROSITE" id="PS51918"/>
    </source>
</evidence>
<comment type="cofactor">
    <cofactor evidence="8">
        <name>S-adenosyl-L-methionine</name>
        <dbReference type="ChEBI" id="CHEBI:59789"/>
    </cofactor>
    <text evidence="8">Binds 1 S-adenosyl-L-methionine per subunit.</text>
</comment>
<comment type="cofactor">
    <cofactor evidence="8">
        <name>Mg(2+)</name>
        <dbReference type="ChEBI" id="CHEBI:18420"/>
    </cofactor>
</comment>
<feature type="binding site" evidence="8">
    <location>
        <position position="85"/>
    </location>
    <ligand>
        <name>S-adenosyl-L-methionine</name>
        <dbReference type="ChEBI" id="CHEBI:59789"/>
    </ligand>
</feature>
<dbReference type="PANTHER" id="PTHR42836">
    <property type="entry name" value="7-CARBOXY-7-DEAZAGUANINE SYNTHASE"/>
    <property type="match status" value="1"/>
</dbReference>
<comment type="caution">
    <text evidence="8">Lacks conserved residue(s) required for the propagation of feature annotation.</text>
</comment>
<keyword evidence="1 8" id="KW-0004">4Fe-4S</keyword>
<evidence type="ECO:0000256" key="5">
    <source>
        <dbReference type="ARBA" id="ARBA00023004"/>
    </source>
</evidence>
<keyword evidence="5 8" id="KW-0408">Iron</keyword>
<comment type="similarity">
    <text evidence="8">Belongs to the radical SAM superfamily. 7-carboxy-7-deazaguanine synthase family.</text>
</comment>
<dbReference type="GO" id="GO:1904047">
    <property type="term" value="F:S-adenosyl-L-methionine binding"/>
    <property type="evidence" value="ECO:0007669"/>
    <property type="project" value="UniProtKB-UniRule"/>
</dbReference>
<dbReference type="EC" id="4.3.99.3" evidence="8"/>
<keyword evidence="3 8" id="KW-0479">Metal-binding</keyword>
<dbReference type="PANTHER" id="PTHR42836:SF1">
    <property type="entry name" value="7-CARBOXY-7-DEAZAGUANINE SYNTHASE"/>
    <property type="match status" value="1"/>
</dbReference>
<dbReference type="InterPro" id="IPR007197">
    <property type="entry name" value="rSAM"/>
</dbReference>
<comment type="cofactor">
    <cofactor evidence="8">
        <name>[4Fe-4S] cluster</name>
        <dbReference type="ChEBI" id="CHEBI:49883"/>
    </cofactor>
    <text evidence="8">Binds 1 [4Fe-4S] cluster. The cluster is coordinated with 3 cysteines and an exchangeable S-adenosyl-L-methionine.</text>
</comment>
<evidence type="ECO:0000313" key="10">
    <source>
        <dbReference type="EMBL" id="HIS83503.1"/>
    </source>
</evidence>
<dbReference type="GO" id="GO:0051539">
    <property type="term" value="F:4 iron, 4 sulfur cluster binding"/>
    <property type="evidence" value="ECO:0007669"/>
    <property type="project" value="UniProtKB-UniRule"/>
</dbReference>
<dbReference type="CDD" id="cd01335">
    <property type="entry name" value="Radical_SAM"/>
    <property type="match status" value="1"/>
</dbReference>
<evidence type="ECO:0000256" key="8">
    <source>
        <dbReference type="HAMAP-Rule" id="MF_00917"/>
    </source>
</evidence>
<comment type="subunit">
    <text evidence="8">Homodimer.</text>
</comment>
<dbReference type="AlphaFoldDB" id="A0A9D1FX11"/>
<keyword evidence="6 8" id="KW-0411">Iron-sulfur</keyword>
<dbReference type="InterPro" id="IPR058240">
    <property type="entry name" value="rSAM_sf"/>
</dbReference>
<feature type="binding site" evidence="8">
    <location>
        <begin position="23"/>
        <end position="25"/>
    </location>
    <ligand>
        <name>substrate</name>
    </ligand>
</feature>
<gene>
    <name evidence="8" type="primary">queE</name>
    <name evidence="10" type="ORF">IAD41_07865</name>
</gene>
<dbReference type="GO" id="GO:0008616">
    <property type="term" value="P:tRNA queuosine(34) biosynthetic process"/>
    <property type="evidence" value="ECO:0007669"/>
    <property type="project" value="UniProtKB-UniRule"/>
</dbReference>
<dbReference type="SUPFAM" id="SSF102114">
    <property type="entry name" value="Radical SAM enzymes"/>
    <property type="match status" value="1"/>
</dbReference>
<name>A0A9D1FX11_9BACT</name>
<evidence type="ECO:0000256" key="6">
    <source>
        <dbReference type="ARBA" id="ARBA00023014"/>
    </source>
</evidence>
<evidence type="ECO:0000256" key="4">
    <source>
        <dbReference type="ARBA" id="ARBA00022842"/>
    </source>
</evidence>
<dbReference type="HAMAP" id="MF_00917">
    <property type="entry name" value="QueE"/>
    <property type="match status" value="1"/>
</dbReference>
<feature type="binding site" evidence="8">
    <location>
        <position position="38"/>
    </location>
    <ligand>
        <name>substrate</name>
    </ligand>
</feature>
<keyword evidence="8" id="KW-0671">Queuosine biosynthesis</keyword>
<keyword evidence="7 8" id="KW-0456">Lyase</keyword>
<dbReference type="EMBL" id="DVJO01000171">
    <property type="protein sequence ID" value="HIS83503.1"/>
    <property type="molecule type" value="Genomic_DNA"/>
</dbReference>
<comment type="catalytic activity">
    <reaction evidence="8">
        <text>6-carboxy-5,6,7,8-tetrahydropterin + H(+) = 7-carboxy-7-carbaguanine + NH4(+)</text>
        <dbReference type="Rhea" id="RHEA:27974"/>
        <dbReference type="ChEBI" id="CHEBI:15378"/>
        <dbReference type="ChEBI" id="CHEBI:28938"/>
        <dbReference type="ChEBI" id="CHEBI:61032"/>
        <dbReference type="ChEBI" id="CHEBI:61036"/>
        <dbReference type="EC" id="4.3.99.3"/>
    </reaction>
</comment>